<organism evidence="1 3">
    <name type="scientific">Didymodactylos carnosus</name>
    <dbReference type="NCBI Taxonomy" id="1234261"/>
    <lineage>
        <taxon>Eukaryota</taxon>
        <taxon>Metazoa</taxon>
        <taxon>Spiralia</taxon>
        <taxon>Gnathifera</taxon>
        <taxon>Rotifera</taxon>
        <taxon>Eurotatoria</taxon>
        <taxon>Bdelloidea</taxon>
        <taxon>Philodinida</taxon>
        <taxon>Philodinidae</taxon>
        <taxon>Didymodactylos</taxon>
    </lineage>
</organism>
<reference evidence="1" key="1">
    <citation type="submission" date="2021-02" db="EMBL/GenBank/DDBJ databases">
        <authorList>
            <person name="Nowell W R."/>
        </authorList>
    </citation>
    <scope>NUCLEOTIDE SEQUENCE</scope>
</reference>
<dbReference type="Proteomes" id="UP000663829">
    <property type="component" value="Unassembled WGS sequence"/>
</dbReference>
<name>A0A816F634_9BILA</name>
<evidence type="ECO:0000313" key="1">
    <source>
        <dbReference type="EMBL" id="CAF1656982.1"/>
    </source>
</evidence>
<proteinExistence type="predicted"/>
<feature type="non-terminal residue" evidence="1">
    <location>
        <position position="40"/>
    </location>
</feature>
<dbReference type="Proteomes" id="UP000681722">
    <property type="component" value="Unassembled WGS sequence"/>
</dbReference>
<sequence length="40" mass="4114">MSVSVSRRFVSNASLSASSASSVDAYTATVVVRGVIVHSQ</sequence>
<keyword evidence="3" id="KW-1185">Reference proteome</keyword>
<dbReference type="EMBL" id="CAJOBC010126562">
    <property type="protein sequence ID" value="CAF4597257.1"/>
    <property type="molecule type" value="Genomic_DNA"/>
</dbReference>
<evidence type="ECO:0000313" key="2">
    <source>
        <dbReference type="EMBL" id="CAF4597257.1"/>
    </source>
</evidence>
<dbReference type="AlphaFoldDB" id="A0A816F634"/>
<dbReference type="EMBL" id="CAJNOQ010054052">
    <property type="protein sequence ID" value="CAF1656982.1"/>
    <property type="molecule type" value="Genomic_DNA"/>
</dbReference>
<evidence type="ECO:0000313" key="3">
    <source>
        <dbReference type="Proteomes" id="UP000663829"/>
    </source>
</evidence>
<comment type="caution">
    <text evidence="1">The sequence shown here is derived from an EMBL/GenBank/DDBJ whole genome shotgun (WGS) entry which is preliminary data.</text>
</comment>
<accession>A0A816F634</accession>
<gene>
    <name evidence="1" type="ORF">GPM918_LOCUS45814</name>
    <name evidence="2" type="ORF">SRO942_LOCUS48729</name>
</gene>
<protein>
    <submittedName>
        <fullName evidence="1">Uncharacterized protein</fullName>
    </submittedName>
</protein>